<evidence type="ECO:0000256" key="5">
    <source>
        <dbReference type="ARBA" id="ARBA00022989"/>
    </source>
</evidence>
<keyword evidence="3 8" id="KW-0378">Hydrolase</keyword>
<comment type="subcellular location">
    <subcellularLocation>
        <location evidence="1 8">Endoplasmic reticulum membrane</location>
        <topology evidence="1 8">Multi-pass membrane protein</topology>
    </subcellularLocation>
</comment>
<keyword evidence="5 8" id="KW-1133">Transmembrane helix</keyword>
<evidence type="ECO:0000256" key="3">
    <source>
        <dbReference type="ARBA" id="ARBA00022801"/>
    </source>
</evidence>
<gene>
    <name evidence="8" type="primary">SCS3</name>
    <name evidence="8" type="synonym">FIT2B</name>
    <name evidence="11" type="ORF">LMH87_008946</name>
</gene>
<feature type="transmembrane region" description="Helical" evidence="10">
    <location>
        <begin position="276"/>
        <end position="296"/>
    </location>
</feature>
<evidence type="ECO:0000256" key="7">
    <source>
        <dbReference type="ARBA" id="ARBA00023136"/>
    </source>
</evidence>
<dbReference type="AlphaFoldDB" id="A0A9W8QJP3"/>
<feature type="transmembrane region" description="Helical" evidence="10">
    <location>
        <begin position="302"/>
        <end position="319"/>
    </location>
</feature>
<name>A0A9W8QJP3_AKAMU</name>
<keyword evidence="7 8" id="KW-0472">Membrane</keyword>
<comment type="similarity">
    <text evidence="8">Belongs to the FIT family. Fungal FIT2B/SCS3 subfamily.</text>
</comment>
<evidence type="ECO:0000256" key="8">
    <source>
        <dbReference type="HAMAP-Rule" id="MF_03231"/>
    </source>
</evidence>
<keyword evidence="8" id="KW-1208">Phospholipid metabolism</keyword>
<evidence type="ECO:0000256" key="10">
    <source>
        <dbReference type="SAM" id="Phobius"/>
    </source>
</evidence>
<comment type="catalytic activity">
    <reaction evidence="8">
        <text>(9Z)-octadecenoyl-CoA + H2O = S-(9Z-octadecenoyl)-4'-phosphopantetheine + adenosine 3',5'-bisphosphate + 2 H(+)</text>
        <dbReference type="Rhea" id="RHEA:65564"/>
        <dbReference type="ChEBI" id="CHEBI:15377"/>
        <dbReference type="ChEBI" id="CHEBI:15378"/>
        <dbReference type="ChEBI" id="CHEBI:57387"/>
        <dbReference type="ChEBI" id="CHEBI:58343"/>
        <dbReference type="ChEBI" id="CHEBI:156553"/>
    </reaction>
</comment>
<evidence type="ECO:0000256" key="1">
    <source>
        <dbReference type="ARBA" id="ARBA00004477"/>
    </source>
</evidence>
<feature type="region of interest" description="Disordered" evidence="9">
    <location>
        <begin position="1"/>
        <end position="34"/>
    </location>
</feature>
<dbReference type="InterPro" id="IPR019388">
    <property type="entry name" value="FIT"/>
</dbReference>
<dbReference type="GO" id="GO:0140042">
    <property type="term" value="P:lipid droplet formation"/>
    <property type="evidence" value="ECO:0007669"/>
    <property type="project" value="UniProtKB-UniRule"/>
</dbReference>
<feature type="transmembrane region" description="Helical" evidence="10">
    <location>
        <begin position="47"/>
        <end position="65"/>
    </location>
</feature>
<dbReference type="PANTHER" id="PTHR23129:SF0">
    <property type="entry name" value="ACYL-COENZYME A DIPHOSPHATASE FITM2"/>
    <property type="match status" value="1"/>
</dbReference>
<dbReference type="GO" id="GO:0005789">
    <property type="term" value="C:endoplasmic reticulum membrane"/>
    <property type="evidence" value="ECO:0007669"/>
    <property type="project" value="UniProtKB-SubCell"/>
</dbReference>
<dbReference type="PANTHER" id="PTHR23129">
    <property type="entry name" value="ACYL-COENZYME A DIPHOSPHATASE FITM2"/>
    <property type="match status" value="1"/>
</dbReference>
<dbReference type="HAMAP" id="MF_03231">
    <property type="entry name" value="SCS3"/>
    <property type="match status" value="1"/>
</dbReference>
<feature type="transmembrane region" description="Helical" evidence="10">
    <location>
        <begin position="108"/>
        <end position="128"/>
    </location>
</feature>
<evidence type="ECO:0000313" key="12">
    <source>
        <dbReference type="Proteomes" id="UP001144673"/>
    </source>
</evidence>
<keyword evidence="2 8" id="KW-0812">Transmembrane</keyword>
<dbReference type="Pfam" id="PF10261">
    <property type="entry name" value="FIT"/>
    <property type="match status" value="1"/>
</dbReference>
<feature type="active site" evidence="8">
    <location>
        <position position="296"/>
    </location>
</feature>
<sequence>MATTTKRAGRSSAANAPSTASPPTDASAMTSATQRTSPFLPTPVERLALGLFPVLLVFGSLFAVLSPHTRALTYDAVSQSLHAAADGSAPGYFARKSNLFNLYFVKRGWGWTTAALLAFVLTHPSVGVSPAARARAVARWAAVTAWWVLVVQWCFGAPIIDRGFRWTGGQCDLAELGVATGTADAAALMTAVACKASGGKWRGGHDISGHVFLLTLGSALLMNEVLWPLARWAGWWSEERCVVMADGALKGASVEAETAAGAGRNAETVLGYGGKFALGVLGLNLWMLLMTAIYFHTWFEKFTGLLTAYIAIYAVYFVPRFVPALRQIFGIPGI</sequence>
<protein>
    <recommendedName>
        <fullName evidence="8">Acyl-coenzyme A diphosphatase SCS3</fullName>
        <ecNumber evidence="8">3.6.1.-</ecNumber>
    </recommendedName>
    <alternativeName>
        <fullName evidence="8">FIT family protein SCS3</fullName>
    </alternativeName>
</protein>
<evidence type="ECO:0000256" key="2">
    <source>
        <dbReference type="ARBA" id="ARBA00022692"/>
    </source>
</evidence>
<evidence type="ECO:0000256" key="9">
    <source>
        <dbReference type="SAM" id="MobiDB-lite"/>
    </source>
</evidence>
<proteinExistence type="inferred from homology"/>
<comment type="function">
    <text evidence="8">Fatty acyl-coenzyme A (CoA) diphosphatase that hydrolyzes fatty acyl-CoA to yield acyl-4'-phosphopantetheine and adenosine 3',5'-bisphosphate. Preferentially hydrolyzes unsaturated long-chain acyl-CoA substrates in the endoplasmic reticulum (ER) lumen. This catalytic activity is required for maintaining ER structure and for lipid droplets (LDs) biogenesis, which are lipid storage organelles involved in maintaining lipid and energy homeostasis. May directly bind to diacylglycerol (DAGs) and triacylglycerol, which is also important for LD biogenesis. May support directional budding of nacent LDs from the ER into the cytosol by reducing DAG levels at sites of LD formation. May play a role in the regulation of cell morphology and cytoskeletal organization. Involved in phospholipid biosynthesis.</text>
</comment>
<feature type="transmembrane region" description="Helical" evidence="10">
    <location>
        <begin position="140"/>
        <end position="160"/>
    </location>
</feature>
<comment type="caution">
    <text evidence="11">The sequence shown here is derived from an EMBL/GenBank/DDBJ whole genome shotgun (WGS) entry which is preliminary data.</text>
</comment>
<feature type="compositionally biased region" description="Low complexity" evidence="9">
    <location>
        <begin position="11"/>
        <end position="33"/>
    </location>
</feature>
<evidence type="ECO:0000313" key="11">
    <source>
        <dbReference type="EMBL" id="KAJ4158419.1"/>
    </source>
</evidence>
<keyword evidence="4 8" id="KW-0256">Endoplasmic reticulum</keyword>
<accession>A0A9W8QJP3</accession>
<dbReference type="Proteomes" id="UP001144673">
    <property type="component" value="Unassembled WGS sequence"/>
</dbReference>
<dbReference type="GO" id="GO:0010945">
    <property type="term" value="F:coenzyme A diphosphatase activity"/>
    <property type="evidence" value="ECO:0007669"/>
    <property type="project" value="InterPro"/>
</dbReference>
<comment type="catalytic activity">
    <reaction evidence="8">
        <text>hexadecanoyl-CoA + H2O = S-hexadecanoyl-4'-phosphopantetheine + adenosine 3',5'-bisphosphate + 2 H(+)</text>
        <dbReference type="Rhea" id="RHEA:50032"/>
        <dbReference type="ChEBI" id="CHEBI:15377"/>
        <dbReference type="ChEBI" id="CHEBI:15378"/>
        <dbReference type="ChEBI" id="CHEBI:57379"/>
        <dbReference type="ChEBI" id="CHEBI:58343"/>
        <dbReference type="ChEBI" id="CHEBI:132018"/>
    </reaction>
</comment>
<evidence type="ECO:0000256" key="4">
    <source>
        <dbReference type="ARBA" id="ARBA00022824"/>
    </source>
</evidence>
<dbReference type="InterPro" id="IPR046400">
    <property type="entry name" value="SCS3"/>
</dbReference>
<dbReference type="EC" id="3.6.1.-" evidence="8"/>
<keyword evidence="12" id="KW-1185">Reference proteome</keyword>
<feature type="transmembrane region" description="Helical" evidence="10">
    <location>
        <begin position="207"/>
        <end position="230"/>
    </location>
</feature>
<reference evidence="11" key="1">
    <citation type="journal article" date="2023" name="Access Microbiol">
        <title>De-novo genome assembly for Akanthomyces muscarius, a biocontrol agent of insect agricultural pests.</title>
        <authorList>
            <person name="Erdos Z."/>
            <person name="Studholme D.J."/>
            <person name="Raymond B."/>
            <person name="Sharma M."/>
        </authorList>
    </citation>
    <scope>NUCLEOTIDE SEQUENCE</scope>
    <source>
        <strain evidence="11">Ve6</strain>
    </source>
</reference>
<dbReference type="GO" id="GO:0008654">
    <property type="term" value="P:phospholipid biosynthetic process"/>
    <property type="evidence" value="ECO:0007669"/>
    <property type="project" value="UniProtKB-KW"/>
</dbReference>
<comment type="catalytic activity">
    <reaction evidence="8">
        <text>an acyl-CoA + H2O = an acyl-4'-phosphopantetheine + adenosine 3',5'-bisphosphate + 2 H(+)</text>
        <dbReference type="Rhea" id="RHEA:50044"/>
        <dbReference type="ChEBI" id="CHEBI:15377"/>
        <dbReference type="ChEBI" id="CHEBI:15378"/>
        <dbReference type="ChEBI" id="CHEBI:58342"/>
        <dbReference type="ChEBI" id="CHEBI:58343"/>
        <dbReference type="ChEBI" id="CHEBI:132023"/>
    </reaction>
</comment>
<comment type="catalytic activity">
    <reaction evidence="8">
        <text>(5Z,8Z,11Z,14Z)-eicosatetraenoyl-CoA + H2O = S-(5Z,8Z,11Z,14Z-eicosatetraenoyl)-4'-phosphopantetheine + adenosine 3',5'-bisphosphate + 2 H(+)</text>
        <dbReference type="Rhea" id="RHEA:65568"/>
        <dbReference type="ChEBI" id="CHEBI:15377"/>
        <dbReference type="ChEBI" id="CHEBI:15378"/>
        <dbReference type="ChEBI" id="CHEBI:57368"/>
        <dbReference type="ChEBI" id="CHEBI:58343"/>
        <dbReference type="ChEBI" id="CHEBI:156554"/>
    </reaction>
</comment>
<evidence type="ECO:0000256" key="6">
    <source>
        <dbReference type="ARBA" id="ARBA00023098"/>
    </source>
</evidence>
<keyword evidence="8" id="KW-0444">Lipid biosynthesis</keyword>
<organism evidence="11 12">
    <name type="scientific">Akanthomyces muscarius</name>
    <name type="common">Entomopathogenic fungus</name>
    <name type="synonym">Lecanicillium muscarium</name>
    <dbReference type="NCBI Taxonomy" id="2231603"/>
    <lineage>
        <taxon>Eukaryota</taxon>
        <taxon>Fungi</taxon>
        <taxon>Dikarya</taxon>
        <taxon>Ascomycota</taxon>
        <taxon>Pezizomycotina</taxon>
        <taxon>Sordariomycetes</taxon>
        <taxon>Hypocreomycetidae</taxon>
        <taxon>Hypocreales</taxon>
        <taxon>Cordycipitaceae</taxon>
        <taxon>Akanthomyces</taxon>
    </lineage>
</organism>
<feature type="active site" evidence="8">
    <location>
        <position position="210"/>
    </location>
</feature>
<keyword evidence="8" id="KW-0594">Phospholipid biosynthesis</keyword>
<dbReference type="EMBL" id="JAJHUN010000006">
    <property type="protein sequence ID" value="KAJ4158419.1"/>
    <property type="molecule type" value="Genomic_DNA"/>
</dbReference>
<keyword evidence="6" id="KW-0443">Lipid metabolism</keyword>